<feature type="transmembrane region" description="Helical" evidence="1">
    <location>
        <begin position="82"/>
        <end position="103"/>
    </location>
</feature>
<gene>
    <name evidence="2" type="ordered locus">Bcell_0526</name>
</gene>
<dbReference type="OrthoDB" id="1683109at2"/>
<keyword evidence="1" id="KW-1133">Transmembrane helix</keyword>
<sequence length="150" mass="16879">MIIVGTFEQSIELEQTISVLEKRVVAREKILVVFMDQKPLINEFTGRTRNIHSNAFEVGMATGTGTAVIGASIGFVLKWGPIIWGLITVVIGFILGYVIYFLLKRKFYQTRRILKIPEATVIIDCEEHQEKLIKDILWKGQALTVGKNGS</sequence>
<accession>E6TXJ4</accession>
<dbReference type="STRING" id="649639.Bcell_0526"/>
<dbReference type="AlphaFoldDB" id="E6TXJ4"/>
<feature type="transmembrane region" description="Helical" evidence="1">
    <location>
        <begin position="55"/>
        <end position="76"/>
    </location>
</feature>
<dbReference type="RefSeq" id="WP_013487149.1">
    <property type="nucleotide sequence ID" value="NC_014829.1"/>
</dbReference>
<evidence type="ECO:0000256" key="1">
    <source>
        <dbReference type="SAM" id="Phobius"/>
    </source>
</evidence>
<keyword evidence="1" id="KW-0472">Membrane</keyword>
<dbReference type="Proteomes" id="UP000001401">
    <property type="component" value="Chromosome"/>
</dbReference>
<proteinExistence type="predicted"/>
<dbReference type="eggNOG" id="ENOG5034656">
    <property type="taxonomic scope" value="Bacteria"/>
</dbReference>
<evidence type="ECO:0000313" key="2">
    <source>
        <dbReference type="EMBL" id="ADU28808.1"/>
    </source>
</evidence>
<name>E6TXJ4_EVAC2</name>
<dbReference type="HOGENOM" id="CLU_140276_0_0_9"/>
<dbReference type="KEGG" id="bco:Bcell_0526"/>
<keyword evidence="1" id="KW-0812">Transmembrane</keyword>
<reference evidence="2" key="1">
    <citation type="submission" date="2010-12" db="EMBL/GenBank/DDBJ databases">
        <title>Complete sequence of Bacillus cellulosilyticus DSM 2522.</title>
        <authorList>
            <consortium name="US DOE Joint Genome Institute"/>
            <person name="Lucas S."/>
            <person name="Copeland A."/>
            <person name="Lapidus A."/>
            <person name="Cheng J.-F."/>
            <person name="Bruce D."/>
            <person name="Goodwin L."/>
            <person name="Pitluck S."/>
            <person name="Chertkov O."/>
            <person name="Detter J.C."/>
            <person name="Han C."/>
            <person name="Tapia R."/>
            <person name="Land M."/>
            <person name="Hauser L."/>
            <person name="Jeffries C."/>
            <person name="Kyrpides N."/>
            <person name="Ivanova N."/>
            <person name="Mikhailova N."/>
            <person name="Brumm P."/>
            <person name="Mead D."/>
            <person name="Woyke T."/>
        </authorList>
    </citation>
    <scope>NUCLEOTIDE SEQUENCE [LARGE SCALE GENOMIC DNA]</scope>
    <source>
        <strain evidence="2">DSM 2522</strain>
    </source>
</reference>
<dbReference type="EMBL" id="CP002394">
    <property type="protein sequence ID" value="ADU28808.1"/>
    <property type="molecule type" value="Genomic_DNA"/>
</dbReference>
<evidence type="ECO:0000313" key="3">
    <source>
        <dbReference type="Proteomes" id="UP000001401"/>
    </source>
</evidence>
<keyword evidence="3" id="KW-1185">Reference proteome</keyword>
<organism evidence="2 3">
    <name type="scientific">Evansella cellulosilytica (strain ATCC 21833 / DSM 2522 / FERM P-1141 / JCM 9156 / N-4)</name>
    <name type="common">Bacillus cellulosilyticus</name>
    <dbReference type="NCBI Taxonomy" id="649639"/>
    <lineage>
        <taxon>Bacteria</taxon>
        <taxon>Bacillati</taxon>
        <taxon>Bacillota</taxon>
        <taxon>Bacilli</taxon>
        <taxon>Bacillales</taxon>
        <taxon>Bacillaceae</taxon>
        <taxon>Evansella</taxon>
    </lineage>
</organism>
<protein>
    <submittedName>
        <fullName evidence="2">Uncharacterized protein</fullName>
    </submittedName>
</protein>